<dbReference type="Gene3D" id="3.40.190.10">
    <property type="entry name" value="Periplasmic binding protein-like II"/>
    <property type="match status" value="3"/>
</dbReference>
<evidence type="ECO:0000256" key="10">
    <source>
        <dbReference type="ARBA" id="ARBA00022989"/>
    </source>
</evidence>
<evidence type="ECO:0000259" key="24">
    <source>
        <dbReference type="SMART" id="SM00918"/>
    </source>
</evidence>
<evidence type="ECO:0000256" key="1">
    <source>
        <dbReference type="ARBA" id="ARBA00004141"/>
    </source>
</evidence>
<feature type="domain" description="Ionotropic glutamate receptor C-terminal" evidence="23">
    <location>
        <begin position="458"/>
        <end position="658"/>
    </location>
</feature>
<dbReference type="InterPro" id="IPR028082">
    <property type="entry name" value="Peripla_BP_I"/>
</dbReference>
<evidence type="ECO:0000256" key="18">
    <source>
        <dbReference type="ARBA" id="ARBA00023286"/>
    </source>
</evidence>
<dbReference type="SUPFAM" id="SSF53850">
    <property type="entry name" value="Periplasmic binding protein-like II"/>
    <property type="match status" value="1"/>
</dbReference>
<accession>A0A3P8WZU1</accession>
<dbReference type="InterPro" id="IPR001828">
    <property type="entry name" value="ANF_lig-bd_rcpt"/>
</dbReference>
<dbReference type="STRING" id="244447.ENSCSEP00000032087"/>
<evidence type="ECO:0000313" key="26">
    <source>
        <dbReference type="Proteomes" id="UP000265120"/>
    </source>
</evidence>
<dbReference type="SMART" id="SM00062">
    <property type="entry name" value="PBPb"/>
    <property type="match status" value="1"/>
</dbReference>
<dbReference type="AlphaFoldDB" id="A0A3P8WZU1"/>
<dbReference type="FunFam" id="3.40.50.2300:FF:000020">
    <property type="entry name" value="Glutamate receptor ionotropic, NMDA 2B, putative"/>
    <property type="match status" value="1"/>
</dbReference>
<evidence type="ECO:0000256" key="20">
    <source>
        <dbReference type="ARBA" id="ARBA00034100"/>
    </source>
</evidence>
<reference evidence="25" key="3">
    <citation type="submission" date="2025-09" db="UniProtKB">
        <authorList>
            <consortium name="Ensembl"/>
        </authorList>
    </citation>
    <scope>IDENTIFICATION</scope>
</reference>
<keyword evidence="9" id="KW-0460">Magnesium</keyword>
<keyword evidence="16" id="KW-0325">Glycoprotein</keyword>
<evidence type="ECO:0000256" key="8">
    <source>
        <dbReference type="ARBA" id="ARBA00022837"/>
    </source>
</evidence>
<evidence type="ECO:0000256" key="16">
    <source>
        <dbReference type="ARBA" id="ARBA00023180"/>
    </source>
</evidence>
<name>A0A3P8WZU1_CYNSE</name>
<keyword evidence="26" id="KW-1185">Reference proteome</keyword>
<protein>
    <submittedName>
        <fullName evidence="25">Glutamate ionotropic receptor NMDA type subunit 2C</fullName>
    </submittedName>
</protein>
<dbReference type="GO" id="GO:0045211">
    <property type="term" value="C:postsynaptic membrane"/>
    <property type="evidence" value="ECO:0007669"/>
    <property type="project" value="UniProtKB-SubCell"/>
</dbReference>
<evidence type="ECO:0000259" key="22">
    <source>
        <dbReference type="SMART" id="SM00062"/>
    </source>
</evidence>
<evidence type="ECO:0000256" key="6">
    <source>
        <dbReference type="ARBA" id="ARBA00022729"/>
    </source>
</evidence>
<sequence length="1248" mass="139918">MGVRLVYLSDLPWWPQGLAPLSLVVLMLFNVPSCSGPPLGTFLSPTVNVAVVFSGSTYQSEIKGHLSRENFIDLPLEVNPITVLVNNTNPRALLTRICDTLSNYRVHGVVFEDNVGSEAVAQILDFISSQTAVPIVGTSGGSAVVLSHKGEGSSFLQLGSSIEQQVNGMFKVMEEYNWHSFVVITSLYPGYETYVDYIKSFADTSYFMWDLQDVLTFDMSADGMNDIRVQRLLQQIDTQVLLVYCSHNEADYMFNMASKAGLSGPGYIWIISSLAVGNLDVAPPDSFPVGLISIIPDRWRISLRKRVRDGVAIVVKGVESFRKQWGFIPEVHSNCLNPIKPSSVNDTLFRHMLNVTWEHNDFSFNSNGYLINPAMTIITLDRDRLWDKVGTHEREILQMRYPVWPRYGAYLEQVSDYRHLTVATLEERPFVIVEPVDPLTGTCVGNTVPCRRQSNKTEVIVGHTEPYTKLCCKGFCIDILKKLSRTIKFSYDLYLVTNGKHGKLVRGIWNGMIGEVVYKRADMAIGSLTINEERSEIIDFSVPFVETGISVMVARSNGTVSPSAFLVSRSITPIETATIKEWLKLDAFIYDAAVLNYMAGKDDGCKLVTIGSGKVFATTGYGIALQKDSRWKRPIDLALLQFLADGDSQKLQTVWLTGICRNEKKEVMSSKLDIDNMAGVFYMLLVAMGLSLLVFSWEHLLYWKLRHSVKKSERLDFLLAISRGIYSCFNGIELTESNGSIQSLDVPPNYTHVNMLKMLKTAKDMVSSAQVANSLDNATKTIEEWSRGRENTAQNGFPPAVVTKGMTYTHVPHISSITDKQMLCPQRSLTPTFPVLEKPHMMTRPTPLCYTLPARTSHHVLETTQPVSSLSSPHIAMNDQSSTCTPNPQHGSRVYIENQATQLPLSHFVHRRKLQVSDLYLEHKGPLRRKFSYPHDVGSRQRRPHSYVFDGADPRVRGDYDDPRPSLDELRASPLLNHRTSDASASCIARHYPSRGCSCSFCVKSYLGPNMGNDLLLRRKKLHHRTPFLRATWDSDRICRVDETKTTRCASTPTCKDIPDMFPRVVITNPKTQKIYGALGNSLSYYPLAAKPVYSESAHMCKQKIKHCKSIRLPSYREAVRQTVPELHHSPSSLSHRNFHPNLNSYTDLPAYVGPLAPAANYMCDGSNNMCHLFPCTSACPEHAAMVPRVGNRQVGHHDNVINTYDGWRNRDLGPGVTDQRQVVVAQRVNSPYVAKLWGRMSSPDSEV</sequence>
<keyword evidence="11" id="KW-0770">Synapse</keyword>
<evidence type="ECO:0000256" key="5">
    <source>
        <dbReference type="ARBA" id="ARBA00022723"/>
    </source>
</evidence>
<evidence type="ECO:0000256" key="17">
    <source>
        <dbReference type="ARBA" id="ARBA00023257"/>
    </source>
</evidence>
<evidence type="ECO:0000256" key="14">
    <source>
        <dbReference type="ARBA" id="ARBA00023157"/>
    </source>
</evidence>
<keyword evidence="12" id="KW-0406">Ion transport</keyword>
<feature type="domain" description="Ionotropic glutamate receptor L-glutamate and glycine-binding" evidence="24">
    <location>
        <begin position="466"/>
        <end position="518"/>
    </location>
</feature>
<dbReference type="Pfam" id="PF10613">
    <property type="entry name" value="Lig_chan-Glu_bd"/>
    <property type="match status" value="1"/>
</dbReference>
<evidence type="ECO:0000256" key="7">
    <source>
        <dbReference type="ARBA" id="ARBA00022833"/>
    </source>
</evidence>
<dbReference type="Pfam" id="PF01094">
    <property type="entry name" value="ANF_receptor"/>
    <property type="match status" value="1"/>
</dbReference>
<keyword evidence="2" id="KW-0813">Transport</keyword>
<dbReference type="CDD" id="cd06378">
    <property type="entry name" value="PBP1_iGluR_NMDA_NR2"/>
    <property type="match status" value="1"/>
</dbReference>
<evidence type="ECO:0000259" key="23">
    <source>
        <dbReference type="SMART" id="SM00079"/>
    </source>
</evidence>
<dbReference type="FunFam" id="3.40.190.10:FF:000009">
    <property type="entry name" value="Putative glutamate receptor ionotropic NMDA 2B"/>
    <property type="match status" value="1"/>
</dbReference>
<evidence type="ECO:0000256" key="2">
    <source>
        <dbReference type="ARBA" id="ARBA00022448"/>
    </source>
</evidence>
<dbReference type="GO" id="GO:0098655">
    <property type="term" value="P:monoatomic cation transmembrane transport"/>
    <property type="evidence" value="ECO:0007669"/>
    <property type="project" value="UniProtKB-ARBA"/>
</dbReference>
<dbReference type="Ensembl" id="ENSCSET00000032505.1">
    <property type="protein sequence ID" value="ENSCSEP00000032087.1"/>
    <property type="gene ID" value="ENSCSEG00000020596.1"/>
</dbReference>
<keyword evidence="18" id="KW-1071">Ligand-gated ion channel</keyword>
<dbReference type="InParanoid" id="A0A3P8WZU1"/>
<evidence type="ECO:0000256" key="12">
    <source>
        <dbReference type="ARBA" id="ARBA00023065"/>
    </source>
</evidence>
<dbReference type="GO" id="GO:0015276">
    <property type="term" value="F:ligand-gated monoatomic ion channel activity"/>
    <property type="evidence" value="ECO:0007669"/>
    <property type="project" value="InterPro"/>
</dbReference>
<keyword evidence="10" id="KW-1133">Transmembrane helix</keyword>
<keyword evidence="17" id="KW-0628">Postsynaptic cell membrane</keyword>
<keyword evidence="5" id="KW-0479">Metal-binding</keyword>
<reference evidence="25" key="2">
    <citation type="submission" date="2025-08" db="UniProtKB">
        <authorList>
            <consortium name="Ensembl"/>
        </authorList>
    </citation>
    <scope>IDENTIFICATION</scope>
</reference>
<dbReference type="SMART" id="SM00918">
    <property type="entry name" value="Lig_chan-Glu_bd"/>
    <property type="match status" value="1"/>
</dbReference>
<keyword evidence="4" id="KW-0812">Transmembrane</keyword>
<keyword evidence="6" id="KW-0732">Signal</keyword>
<keyword evidence="8" id="KW-0106">Calcium</keyword>
<evidence type="ECO:0000256" key="21">
    <source>
        <dbReference type="SAM" id="MobiDB-lite"/>
    </source>
</evidence>
<dbReference type="InterPro" id="IPR015683">
    <property type="entry name" value="Ionotropic_Glu_rcpt"/>
</dbReference>
<keyword evidence="19" id="KW-0407">Ion channel</keyword>
<dbReference type="SMART" id="SM00079">
    <property type="entry name" value="PBPe"/>
    <property type="match status" value="1"/>
</dbReference>
<keyword evidence="15" id="KW-0675">Receptor</keyword>
<evidence type="ECO:0000256" key="3">
    <source>
        <dbReference type="ARBA" id="ARBA00022553"/>
    </source>
</evidence>
<dbReference type="Gene3D" id="3.40.50.2300">
    <property type="match status" value="2"/>
</dbReference>
<proteinExistence type="predicted"/>
<evidence type="ECO:0000256" key="4">
    <source>
        <dbReference type="ARBA" id="ARBA00022692"/>
    </source>
</evidence>
<dbReference type="PANTHER" id="PTHR18966">
    <property type="entry name" value="IONOTROPIC GLUTAMATE RECEPTOR"/>
    <property type="match status" value="1"/>
</dbReference>
<dbReference type="Pfam" id="PF10565">
    <property type="entry name" value="NMDAR2_C"/>
    <property type="match status" value="1"/>
</dbReference>
<evidence type="ECO:0000256" key="15">
    <source>
        <dbReference type="ARBA" id="ARBA00023170"/>
    </source>
</evidence>
<keyword evidence="13" id="KW-0472">Membrane</keyword>
<feature type="domain" description="Solute-binding protein family 3/N-terminal" evidence="22">
    <location>
        <begin position="458"/>
        <end position="659"/>
    </location>
</feature>
<keyword evidence="3" id="KW-0597">Phosphoprotein</keyword>
<keyword evidence="14" id="KW-1015">Disulfide bond</keyword>
<evidence type="ECO:0000256" key="11">
    <source>
        <dbReference type="ARBA" id="ARBA00023018"/>
    </source>
</evidence>
<dbReference type="InterPro" id="IPR018884">
    <property type="entry name" value="NMDAR2_C"/>
</dbReference>
<dbReference type="GO" id="GO:0046872">
    <property type="term" value="F:metal ion binding"/>
    <property type="evidence" value="ECO:0007669"/>
    <property type="project" value="UniProtKB-KW"/>
</dbReference>
<reference evidence="25 26" key="1">
    <citation type="journal article" date="2014" name="Nat. Genet.">
        <title>Whole-genome sequence of a flatfish provides insights into ZW sex chromosome evolution and adaptation to a benthic lifestyle.</title>
        <authorList>
            <person name="Chen S."/>
            <person name="Zhang G."/>
            <person name="Shao C."/>
            <person name="Huang Q."/>
            <person name="Liu G."/>
            <person name="Zhang P."/>
            <person name="Song W."/>
            <person name="An N."/>
            <person name="Chalopin D."/>
            <person name="Volff J.N."/>
            <person name="Hong Y."/>
            <person name="Li Q."/>
            <person name="Sha Z."/>
            <person name="Zhou H."/>
            <person name="Xie M."/>
            <person name="Yu Q."/>
            <person name="Liu Y."/>
            <person name="Xiang H."/>
            <person name="Wang N."/>
            <person name="Wu K."/>
            <person name="Yang C."/>
            <person name="Zhou Q."/>
            <person name="Liao X."/>
            <person name="Yang L."/>
            <person name="Hu Q."/>
            <person name="Zhang J."/>
            <person name="Meng L."/>
            <person name="Jin L."/>
            <person name="Tian Y."/>
            <person name="Lian J."/>
            <person name="Yang J."/>
            <person name="Miao G."/>
            <person name="Liu S."/>
            <person name="Liang Z."/>
            <person name="Yan F."/>
            <person name="Li Y."/>
            <person name="Sun B."/>
            <person name="Zhang H."/>
            <person name="Zhang J."/>
            <person name="Zhu Y."/>
            <person name="Du M."/>
            <person name="Zhao Y."/>
            <person name="Schartl M."/>
            <person name="Tang Q."/>
            <person name="Wang J."/>
        </authorList>
    </citation>
    <scope>NUCLEOTIDE SEQUENCE</scope>
</reference>
<keyword evidence="7" id="KW-0862">Zinc</keyword>
<dbReference type="SUPFAM" id="SSF53822">
    <property type="entry name" value="Periplasmic binding protein-like I"/>
    <property type="match status" value="1"/>
</dbReference>
<evidence type="ECO:0000256" key="9">
    <source>
        <dbReference type="ARBA" id="ARBA00022842"/>
    </source>
</evidence>
<dbReference type="Proteomes" id="UP000265120">
    <property type="component" value="Chromosome 17"/>
</dbReference>
<evidence type="ECO:0000256" key="19">
    <source>
        <dbReference type="ARBA" id="ARBA00023303"/>
    </source>
</evidence>
<dbReference type="InterPro" id="IPR001638">
    <property type="entry name" value="Solute-binding_3/MltF_N"/>
</dbReference>
<feature type="compositionally biased region" description="Basic and acidic residues" evidence="21">
    <location>
        <begin position="952"/>
        <end position="966"/>
    </location>
</feature>
<dbReference type="GeneTree" id="ENSGT00940000156964"/>
<dbReference type="InterPro" id="IPR001320">
    <property type="entry name" value="Iontro_rcpt_C"/>
</dbReference>
<comment type="subcellular location">
    <subcellularLocation>
        <location evidence="1">Membrane</location>
        <topology evidence="1">Multi-pass membrane protein</topology>
    </subcellularLocation>
    <subcellularLocation>
        <location evidence="20">Postsynaptic cell membrane</location>
    </subcellularLocation>
</comment>
<organism evidence="25 26">
    <name type="scientific">Cynoglossus semilaevis</name>
    <name type="common">Tongue sole</name>
    <dbReference type="NCBI Taxonomy" id="244447"/>
    <lineage>
        <taxon>Eukaryota</taxon>
        <taxon>Metazoa</taxon>
        <taxon>Chordata</taxon>
        <taxon>Craniata</taxon>
        <taxon>Vertebrata</taxon>
        <taxon>Euteleostomi</taxon>
        <taxon>Actinopterygii</taxon>
        <taxon>Neopterygii</taxon>
        <taxon>Teleostei</taxon>
        <taxon>Neoteleostei</taxon>
        <taxon>Acanthomorphata</taxon>
        <taxon>Carangaria</taxon>
        <taxon>Pleuronectiformes</taxon>
        <taxon>Pleuronectoidei</taxon>
        <taxon>Cynoglossidae</taxon>
        <taxon>Cynoglossinae</taxon>
        <taxon>Cynoglossus</taxon>
    </lineage>
</organism>
<dbReference type="InterPro" id="IPR019594">
    <property type="entry name" value="Glu/Gly-bd"/>
</dbReference>
<evidence type="ECO:0000256" key="13">
    <source>
        <dbReference type="ARBA" id="ARBA00023136"/>
    </source>
</evidence>
<feature type="region of interest" description="Disordered" evidence="21">
    <location>
        <begin position="932"/>
        <end position="966"/>
    </location>
</feature>
<feature type="region of interest" description="Disordered" evidence="21">
    <location>
        <begin position="867"/>
        <end position="887"/>
    </location>
</feature>
<dbReference type="FunFam" id="3.40.190.10:FF:000026">
    <property type="entry name" value="Glutamate ionotropic receptor NMDA type subunit 2A"/>
    <property type="match status" value="1"/>
</dbReference>
<evidence type="ECO:0000313" key="25">
    <source>
        <dbReference type="Ensembl" id="ENSCSEP00000032087.1"/>
    </source>
</evidence>
<dbReference type="GO" id="GO:0043226">
    <property type="term" value="C:organelle"/>
    <property type="evidence" value="ECO:0007669"/>
    <property type="project" value="UniProtKB-ARBA"/>
</dbReference>